<proteinExistence type="predicted"/>
<sequence length="143" mass="14945">MRSAIVLVLPLLAACVTSPIPAPTRPPPQGSVGRPATPPPQVVRPAPSSGAFRAPRVMAMPGLEGVIGKNETALANIFGPPRLSVKEGDARKLQFAGEACVLDVFLYPLAPKAEPSATYVDARRASDGLDVDRAACVAALRRR</sequence>
<evidence type="ECO:0000256" key="2">
    <source>
        <dbReference type="SAM" id="SignalP"/>
    </source>
</evidence>
<keyword evidence="4" id="KW-1185">Reference proteome</keyword>
<dbReference type="Proteomes" id="UP000504693">
    <property type="component" value="Chromosome"/>
</dbReference>
<accession>A0A7D3XAU6</accession>
<organism evidence="3 4">
    <name type="scientific">Erythrobacter mangrovi</name>
    <dbReference type="NCBI Taxonomy" id="2739433"/>
    <lineage>
        <taxon>Bacteria</taxon>
        <taxon>Pseudomonadati</taxon>
        <taxon>Pseudomonadota</taxon>
        <taxon>Alphaproteobacteria</taxon>
        <taxon>Sphingomonadales</taxon>
        <taxon>Erythrobacteraceae</taxon>
        <taxon>Erythrobacter/Porphyrobacter group</taxon>
        <taxon>Erythrobacter</taxon>
    </lineage>
</organism>
<evidence type="ECO:0000313" key="4">
    <source>
        <dbReference type="Proteomes" id="UP000504693"/>
    </source>
</evidence>
<keyword evidence="2" id="KW-0732">Signal</keyword>
<feature type="region of interest" description="Disordered" evidence="1">
    <location>
        <begin position="22"/>
        <end position="50"/>
    </location>
</feature>
<evidence type="ECO:0008006" key="5">
    <source>
        <dbReference type="Google" id="ProtNLM"/>
    </source>
</evidence>
<dbReference type="PROSITE" id="PS51257">
    <property type="entry name" value="PROKAR_LIPOPROTEIN"/>
    <property type="match status" value="1"/>
</dbReference>
<feature type="chain" id="PRO_5029011375" description="DUF3035 domain-containing protein" evidence="2">
    <location>
        <begin position="23"/>
        <end position="143"/>
    </location>
</feature>
<dbReference type="EMBL" id="CP053921">
    <property type="protein sequence ID" value="QKG70860.1"/>
    <property type="molecule type" value="Genomic_DNA"/>
</dbReference>
<dbReference type="KEGG" id="emv:HQR01_05450"/>
<protein>
    <recommendedName>
        <fullName evidence="5">DUF3035 domain-containing protein</fullName>
    </recommendedName>
</protein>
<name>A0A7D3XAU6_9SPHN</name>
<evidence type="ECO:0000256" key="1">
    <source>
        <dbReference type="SAM" id="MobiDB-lite"/>
    </source>
</evidence>
<evidence type="ECO:0000313" key="3">
    <source>
        <dbReference type="EMBL" id="QKG70860.1"/>
    </source>
</evidence>
<feature type="signal peptide" evidence="2">
    <location>
        <begin position="1"/>
        <end position="22"/>
    </location>
</feature>
<dbReference type="AlphaFoldDB" id="A0A7D3XAU6"/>
<dbReference type="RefSeq" id="WP_173213264.1">
    <property type="nucleotide sequence ID" value="NZ_CP053921.1"/>
</dbReference>
<reference evidence="3 4" key="1">
    <citation type="submission" date="2020-05" db="EMBL/GenBank/DDBJ databases">
        <title>Erythrobacter mangrovi sp. nov., isolated from rhizosphere soil of mangrove plant (Kandelia candel).</title>
        <authorList>
            <person name="Ye Y.H."/>
        </authorList>
    </citation>
    <scope>NUCLEOTIDE SEQUENCE [LARGE SCALE GENOMIC DNA]</scope>
    <source>
        <strain evidence="3 4">EB310</strain>
    </source>
</reference>
<gene>
    <name evidence="3" type="ORF">HQR01_05450</name>
</gene>